<dbReference type="GO" id="GO:1904680">
    <property type="term" value="F:peptide transmembrane transporter activity"/>
    <property type="evidence" value="ECO:0007669"/>
    <property type="project" value="TreeGrafter"/>
</dbReference>
<comment type="caution">
    <text evidence="2">The sequence shown here is derived from an EMBL/GenBank/DDBJ whole genome shotgun (WGS) entry which is preliminary data.</text>
</comment>
<evidence type="ECO:0000313" key="2">
    <source>
        <dbReference type="EMBL" id="MBB5743096.1"/>
    </source>
</evidence>
<dbReference type="SUPFAM" id="SSF53850">
    <property type="entry name" value="Periplasmic binding protein-like II"/>
    <property type="match status" value="1"/>
</dbReference>
<reference evidence="2 3" key="1">
    <citation type="submission" date="2020-08" db="EMBL/GenBank/DDBJ databases">
        <title>Sequencing the genomes of 1000 actinobacteria strains.</title>
        <authorList>
            <person name="Klenk H.-P."/>
        </authorList>
    </citation>
    <scope>NUCLEOTIDE SEQUENCE [LARGE SCALE GENOMIC DNA]</scope>
    <source>
        <strain evidence="2 3">DSM 24823</strain>
    </source>
</reference>
<dbReference type="PROSITE" id="PS51257">
    <property type="entry name" value="PROKAR_LIPOPROTEIN"/>
    <property type="match status" value="1"/>
</dbReference>
<gene>
    <name evidence="2" type="ORF">HD600_001593</name>
</gene>
<dbReference type="GO" id="GO:0015833">
    <property type="term" value="P:peptide transport"/>
    <property type="evidence" value="ECO:0007669"/>
    <property type="project" value="TreeGrafter"/>
</dbReference>
<dbReference type="Gene3D" id="3.40.190.10">
    <property type="entry name" value="Periplasmic binding protein-like II"/>
    <property type="match status" value="1"/>
</dbReference>
<proteinExistence type="predicted"/>
<sequence>MERRRRPAVTAAIGALMAAVVSLSLVGCTGNGYPASVLEGTEITVAWDEALTNVNTASVAGALAGNLEVEQLTRSQFARQRAGKIEYDQGFGSITIADEAEDSFGLSYDLAEPQWSDGIPVDAADLLLAWAAGSNFFATDGGDDAGSADSSDDPLRFDSMPTGMALSDEIPAYDEFERRIDVHFSRPFNGWETALDVAVPAHVVGRHALGVDDPMAAKTAVIESITGSDDAALEKIVSVWNSGFAVGEQQIPREDLLLSSGPYLVEKIDGDDEAPDQRVVLRANAAYVPGPSAGYERITLQRDEGENLENAVGDRYDLVQVVPRADNFTSIRQLDRNDYGVRDIGHGAVWTVRANIAASRPLADDVARSVLMRSFDRGEVVEGGAGAWDDVYTAASSVIFPPGSPDYQVAVEDTGFAATFTGGRDAEDLRAGAGVPAGIPLCVLYDRGSEVAAGMFASFSAQIAEGGWVATDCGSDSPEDVAAGSDDWDIYLGLMPFPSTADELRDQWGSGGAQNHSGAGDEGRDELIARLAAETDRYAARDLRVAIEKTIVSQMVVAPLAVDPVLVISDRDIEGVQPRASRYGTLLDRAYSWRPADSDQPSTPQDDEDDEDSDSGLF</sequence>
<protein>
    <recommendedName>
        <fullName evidence="4">Peptide/nickel transport system substrate-binding protein</fullName>
    </recommendedName>
</protein>
<organism evidence="2 3">
    <name type="scientific">Microbacterium ginsengiterrae</name>
    <dbReference type="NCBI Taxonomy" id="546115"/>
    <lineage>
        <taxon>Bacteria</taxon>
        <taxon>Bacillati</taxon>
        <taxon>Actinomycetota</taxon>
        <taxon>Actinomycetes</taxon>
        <taxon>Micrococcales</taxon>
        <taxon>Microbacteriaceae</taxon>
        <taxon>Microbacterium</taxon>
    </lineage>
</organism>
<evidence type="ECO:0000313" key="3">
    <source>
        <dbReference type="Proteomes" id="UP000517712"/>
    </source>
</evidence>
<dbReference type="EMBL" id="JACHMU010000001">
    <property type="protein sequence ID" value="MBB5743096.1"/>
    <property type="molecule type" value="Genomic_DNA"/>
</dbReference>
<dbReference type="PANTHER" id="PTHR30290:SF65">
    <property type="entry name" value="MONOACYL PHOSPHATIDYLINOSITOL TETRAMANNOSIDE-BINDING PROTEIN LPQW-RELATED"/>
    <property type="match status" value="1"/>
</dbReference>
<feature type="region of interest" description="Disordered" evidence="1">
    <location>
        <begin position="591"/>
        <end position="618"/>
    </location>
</feature>
<name>A0A7W9FBA7_9MICO</name>
<accession>A0A7W9FBA7</accession>
<dbReference type="InterPro" id="IPR039424">
    <property type="entry name" value="SBP_5"/>
</dbReference>
<dbReference type="Proteomes" id="UP000517712">
    <property type="component" value="Unassembled WGS sequence"/>
</dbReference>
<keyword evidence="3" id="KW-1185">Reference proteome</keyword>
<feature type="compositionally biased region" description="Acidic residues" evidence="1">
    <location>
        <begin position="605"/>
        <end position="618"/>
    </location>
</feature>
<dbReference type="Gene3D" id="3.10.105.10">
    <property type="entry name" value="Dipeptide-binding Protein, Domain 3"/>
    <property type="match status" value="1"/>
</dbReference>
<evidence type="ECO:0008006" key="4">
    <source>
        <dbReference type="Google" id="ProtNLM"/>
    </source>
</evidence>
<dbReference type="PANTHER" id="PTHR30290">
    <property type="entry name" value="PERIPLASMIC BINDING COMPONENT OF ABC TRANSPORTER"/>
    <property type="match status" value="1"/>
</dbReference>
<dbReference type="RefSeq" id="WP_184282830.1">
    <property type="nucleotide sequence ID" value="NZ_BAAAPG010000001.1"/>
</dbReference>
<dbReference type="AlphaFoldDB" id="A0A7W9FBA7"/>
<evidence type="ECO:0000256" key="1">
    <source>
        <dbReference type="SAM" id="MobiDB-lite"/>
    </source>
</evidence>